<dbReference type="RefSeq" id="WP_184683170.1">
    <property type="nucleotide sequence ID" value="NZ_JACHLL010000003.1"/>
</dbReference>
<dbReference type="Proteomes" id="UP000557193">
    <property type="component" value="Unassembled WGS sequence"/>
</dbReference>
<keyword evidence="4" id="KW-1185">Reference proteome</keyword>
<dbReference type="InterPro" id="IPR010679">
    <property type="entry name" value="DUF1254"/>
</dbReference>
<reference evidence="3 4" key="1">
    <citation type="submission" date="2020-08" db="EMBL/GenBank/DDBJ databases">
        <title>Functional genomics of gut bacteria from endangered species of beetles.</title>
        <authorList>
            <person name="Carlos-Shanley C."/>
        </authorList>
    </citation>
    <scope>NUCLEOTIDE SEQUENCE [LARGE SCALE GENOMIC DNA]</scope>
    <source>
        <strain evidence="3 4">S00202</strain>
    </source>
</reference>
<dbReference type="Pfam" id="PF06742">
    <property type="entry name" value="DUF1214"/>
    <property type="match status" value="1"/>
</dbReference>
<evidence type="ECO:0008006" key="5">
    <source>
        <dbReference type="Google" id="ProtNLM"/>
    </source>
</evidence>
<evidence type="ECO:0000259" key="1">
    <source>
        <dbReference type="Pfam" id="PF06742"/>
    </source>
</evidence>
<dbReference type="Gene3D" id="2.60.120.600">
    <property type="entry name" value="Domain of unknown function DUF1214, C-terminal domain"/>
    <property type="match status" value="1"/>
</dbReference>
<protein>
    <recommendedName>
        <fullName evidence="5">DUF1254 domain-containing protein</fullName>
    </recommendedName>
</protein>
<dbReference type="Gene3D" id="2.60.40.1610">
    <property type="entry name" value="Domain of unknown function DUF1254"/>
    <property type="match status" value="1"/>
</dbReference>
<dbReference type="EMBL" id="JACHLL010000003">
    <property type="protein sequence ID" value="MBB6341999.1"/>
    <property type="molecule type" value="Genomic_DNA"/>
</dbReference>
<proteinExistence type="predicted"/>
<dbReference type="InterPro" id="IPR037050">
    <property type="entry name" value="DUF1254_sf"/>
</dbReference>
<dbReference type="AlphaFoldDB" id="A0A7X0BVR1"/>
<comment type="caution">
    <text evidence="3">The sequence shown here is derived from an EMBL/GenBank/DDBJ whole genome shotgun (WGS) entry which is preliminary data.</text>
</comment>
<organism evidence="3 4">
    <name type="scientific">Pseudomonas fluvialis</name>
    <dbReference type="NCBI Taxonomy" id="1793966"/>
    <lineage>
        <taxon>Bacteria</taxon>
        <taxon>Pseudomonadati</taxon>
        <taxon>Pseudomonadota</taxon>
        <taxon>Gammaproteobacteria</taxon>
        <taxon>Pseudomonadales</taxon>
        <taxon>Pseudomonadaceae</taxon>
        <taxon>Pseudomonas</taxon>
    </lineage>
</organism>
<accession>A0A7X0BVR1</accession>
<evidence type="ECO:0000313" key="3">
    <source>
        <dbReference type="EMBL" id="MBB6341999.1"/>
    </source>
</evidence>
<feature type="domain" description="DUF1214" evidence="1">
    <location>
        <begin position="331"/>
        <end position="438"/>
    </location>
</feature>
<sequence length="456" mass="50888">MLKRWAIRSMVAIIFTSLGCASLIYMQRDTIRLAGLSYVYGYPLVLSALTQDSFSRDMAPLNQLVHVPAFPDASFREVVRPNVDTLYSLAWLDMQQGPWVLQIPATERYQLIQLLDGWSNVFASLGPRTSGREAQQLLLAGPHWQGEVPAGMQLLRAPTRLAWMLSRIQTNGSSDYPAVHTIQQQLRLSSLGDWKAGHQVPGQIMRRTVSPQEPPLYQMRNMSAEQFFTRLSALLADNPPAAADAPAIENLQQLGVNAASPVEHWSLLRRCAAALGIWLAEREMRNGLIQQKGGLTGWRQPPMNIGAYGTDYGLRAVVSMVGFGANLAADAVYLNATEDMHGETLQGGRRYRLHFATGQLPPVKAFWSITAYDSDGFLIANPENRYALGDRDPLQHNPDGSLDLYLQSEPPAQEHRPNWLPIPTQGTFSLTARLYWPQDSILNGHWQMPGLTRQEH</sequence>
<dbReference type="InterPro" id="IPR037049">
    <property type="entry name" value="DUF1214_C_sf"/>
</dbReference>
<feature type="domain" description="DUF1254" evidence="2">
    <location>
        <begin position="62"/>
        <end position="188"/>
    </location>
</feature>
<dbReference type="PANTHER" id="PTHR36509">
    <property type="entry name" value="BLL3101 PROTEIN"/>
    <property type="match status" value="1"/>
</dbReference>
<evidence type="ECO:0000313" key="4">
    <source>
        <dbReference type="Proteomes" id="UP000557193"/>
    </source>
</evidence>
<dbReference type="PANTHER" id="PTHR36509:SF2">
    <property type="entry name" value="BLL3101 PROTEIN"/>
    <property type="match status" value="1"/>
</dbReference>
<evidence type="ECO:0000259" key="2">
    <source>
        <dbReference type="Pfam" id="PF06863"/>
    </source>
</evidence>
<dbReference type="PROSITE" id="PS51257">
    <property type="entry name" value="PROKAR_LIPOPROTEIN"/>
    <property type="match status" value="1"/>
</dbReference>
<dbReference type="Pfam" id="PF06863">
    <property type="entry name" value="DUF1254"/>
    <property type="match status" value="1"/>
</dbReference>
<name>A0A7X0BVR1_9PSED</name>
<dbReference type="SUPFAM" id="SSF160935">
    <property type="entry name" value="VPA0735-like"/>
    <property type="match status" value="1"/>
</dbReference>
<dbReference type="InterPro" id="IPR010621">
    <property type="entry name" value="DUF1214"/>
</dbReference>
<gene>
    <name evidence="3" type="ORF">HNP49_002167</name>
</gene>